<keyword evidence="2" id="KW-1185">Reference proteome</keyword>
<evidence type="ECO:0000313" key="2">
    <source>
        <dbReference type="Proteomes" id="UP000515960"/>
    </source>
</evidence>
<gene>
    <name evidence="1" type="ORF">H8790_10740</name>
</gene>
<organism evidence="1 2">
    <name type="scientific">Oscillibacter hominis</name>
    <dbReference type="NCBI Taxonomy" id="2763056"/>
    <lineage>
        <taxon>Bacteria</taxon>
        <taxon>Bacillati</taxon>
        <taxon>Bacillota</taxon>
        <taxon>Clostridia</taxon>
        <taxon>Eubacteriales</taxon>
        <taxon>Oscillospiraceae</taxon>
        <taxon>Oscillibacter</taxon>
    </lineage>
</organism>
<dbReference type="EMBL" id="CP060490">
    <property type="protein sequence ID" value="QNL43917.1"/>
    <property type="molecule type" value="Genomic_DNA"/>
</dbReference>
<name>A0A7G9B2Y6_9FIRM</name>
<protein>
    <submittedName>
        <fullName evidence="1">Uncharacterized protein</fullName>
    </submittedName>
</protein>
<accession>A0A7G9B2Y6</accession>
<dbReference type="KEGG" id="ohi:H8790_10740"/>
<reference evidence="1 2" key="1">
    <citation type="submission" date="2020-08" db="EMBL/GenBank/DDBJ databases">
        <authorList>
            <person name="Liu C."/>
            <person name="Sun Q."/>
        </authorList>
    </citation>
    <scope>NUCLEOTIDE SEQUENCE [LARGE SCALE GENOMIC DNA]</scope>
    <source>
        <strain evidence="1 2">NSJ-62</strain>
    </source>
</reference>
<dbReference type="Proteomes" id="UP000515960">
    <property type="component" value="Chromosome"/>
</dbReference>
<evidence type="ECO:0000313" key="1">
    <source>
        <dbReference type="EMBL" id="QNL43917.1"/>
    </source>
</evidence>
<dbReference type="AlphaFoldDB" id="A0A7G9B2Y6"/>
<sequence length="74" mass="8217">MTMRAIVTGVQPGRLMVLDLETRQRIAVITPSACRFRQGNLIRIRYNGVMTTSIPPQIFAQSISALPWGGPRCC</sequence>
<dbReference type="RefSeq" id="WP_187332497.1">
    <property type="nucleotide sequence ID" value="NZ_CP060490.1"/>
</dbReference>
<proteinExistence type="predicted"/>